<gene>
    <name evidence="2" type="ORF">DAI18_07155</name>
</gene>
<evidence type="ECO:0000259" key="1">
    <source>
        <dbReference type="Pfam" id="PF13737"/>
    </source>
</evidence>
<feature type="domain" description="Transposase DDE" evidence="1">
    <location>
        <begin position="3"/>
        <end position="50"/>
    </location>
</feature>
<keyword evidence="3" id="KW-1185">Reference proteome</keyword>
<dbReference type="EMBL" id="CP028519">
    <property type="protein sequence ID" value="AVY93847.1"/>
    <property type="molecule type" value="Genomic_DNA"/>
</dbReference>
<dbReference type="RefSeq" id="WP_107889036.1">
    <property type="nucleotide sequence ID" value="NZ_CP028519.1"/>
</dbReference>
<dbReference type="AlphaFoldDB" id="A0A2S0P978"/>
<evidence type="ECO:0000313" key="3">
    <source>
        <dbReference type="Proteomes" id="UP000244173"/>
    </source>
</evidence>
<name>A0A2S0P978_9NEIS</name>
<protein>
    <recommendedName>
        <fullName evidence="1">Transposase DDE domain-containing protein</fullName>
    </recommendedName>
</protein>
<accession>A0A2S0P978</accession>
<sequence>MERLPGLNSVIPNFSMHSRRQNDLQVRIPEKRKQNCLYLLVDSTSIKMMGDGE</sequence>
<dbReference type="Proteomes" id="UP000244173">
    <property type="component" value="Chromosome"/>
</dbReference>
<dbReference type="KEGG" id="maer:DAI18_07155"/>
<reference evidence="2 3" key="1">
    <citation type="submission" date="2018-04" db="EMBL/GenBank/DDBJ databases">
        <title>Denitrifier Microvirgula.</title>
        <authorList>
            <person name="Anderson E."/>
            <person name="Jang J."/>
            <person name="Ishii S."/>
        </authorList>
    </citation>
    <scope>NUCLEOTIDE SEQUENCE [LARGE SCALE GENOMIC DNA]</scope>
    <source>
        <strain evidence="2 3">BE2.4</strain>
    </source>
</reference>
<dbReference type="Pfam" id="PF13737">
    <property type="entry name" value="DDE_Tnp_1_5"/>
    <property type="match status" value="1"/>
</dbReference>
<proteinExistence type="predicted"/>
<evidence type="ECO:0000313" key="2">
    <source>
        <dbReference type="EMBL" id="AVY93847.1"/>
    </source>
</evidence>
<dbReference type="InterPro" id="IPR025668">
    <property type="entry name" value="Tnp_DDE_dom"/>
</dbReference>
<dbReference type="OrthoDB" id="8451553at2"/>
<organism evidence="2 3">
    <name type="scientific">Microvirgula aerodenitrificans</name>
    <dbReference type="NCBI Taxonomy" id="57480"/>
    <lineage>
        <taxon>Bacteria</taxon>
        <taxon>Pseudomonadati</taxon>
        <taxon>Pseudomonadota</taxon>
        <taxon>Betaproteobacteria</taxon>
        <taxon>Neisseriales</taxon>
        <taxon>Aquaspirillaceae</taxon>
        <taxon>Microvirgula</taxon>
    </lineage>
</organism>